<reference evidence="3 4" key="1">
    <citation type="submission" date="2019-03" db="EMBL/GenBank/DDBJ databases">
        <title>Genomics of glacier-inhabiting Cryobacterium strains.</title>
        <authorList>
            <person name="Liu Q."/>
            <person name="Xin Y.-H."/>
        </authorList>
    </citation>
    <scope>NUCLEOTIDE SEQUENCE [LARGE SCALE GENOMIC DNA]</scope>
    <source>
        <strain evidence="3 4">TMT2-48-2</strain>
    </source>
</reference>
<proteinExistence type="inferred from homology"/>
<evidence type="ECO:0000313" key="4">
    <source>
        <dbReference type="Proteomes" id="UP000298433"/>
    </source>
</evidence>
<comment type="caution">
    <text evidence="3">The sequence shown here is derived from an EMBL/GenBank/DDBJ whole genome shotgun (WGS) entry which is preliminary data.</text>
</comment>
<feature type="domain" description="UspA" evidence="2">
    <location>
        <begin position="3"/>
        <end position="135"/>
    </location>
</feature>
<organism evidence="3 4">
    <name type="scientific">Cryobacterium cheniae</name>
    <dbReference type="NCBI Taxonomy" id="1259262"/>
    <lineage>
        <taxon>Bacteria</taxon>
        <taxon>Bacillati</taxon>
        <taxon>Actinomycetota</taxon>
        <taxon>Actinomycetes</taxon>
        <taxon>Micrococcales</taxon>
        <taxon>Microbacteriaceae</taxon>
        <taxon>Cryobacterium</taxon>
    </lineage>
</organism>
<dbReference type="EMBL" id="SOGN01000044">
    <property type="protein sequence ID" value="TFC79594.1"/>
    <property type="molecule type" value="Genomic_DNA"/>
</dbReference>
<dbReference type="Gene3D" id="3.40.50.620">
    <property type="entry name" value="HUPs"/>
    <property type="match status" value="2"/>
</dbReference>
<evidence type="ECO:0000259" key="2">
    <source>
        <dbReference type="Pfam" id="PF00582"/>
    </source>
</evidence>
<evidence type="ECO:0000313" key="3">
    <source>
        <dbReference type="EMBL" id="TFC79594.1"/>
    </source>
</evidence>
<dbReference type="InterPro" id="IPR006016">
    <property type="entry name" value="UspA"/>
</dbReference>
<protein>
    <submittedName>
        <fullName evidence="3">Universal stress protein</fullName>
    </submittedName>
</protein>
<dbReference type="InterPro" id="IPR014729">
    <property type="entry name" value="Rossmann-like_a/b/a_fold"/>
</dbReference>
<dbReference type="PRINTS" id="PR01438">
    <property type="entry name" value="UNVRSLSTRESS"/>
</dbReference>
<keyword evidence="4" id="KW-1185">Reference proteome</keyword>
<dbReference type="InterPro" id="IPR006015">
    <property type="entry name" value="Universal_stress_UspA"/>
</dbReference>
<gene>
    <name evidence="3" type="ORF">E3T23_10020</name>
</gene>
<dbReference type="AlphaFoldDB" id="A0A4R8XLQ7"/>
<dbReference type="RefSeq" id="WP_134370227.1">
    <property type="nucleotide sequence ID" value="NZ_SOGN01000044.1"/>
</dbReference>
<dbReference type="PANTHER" id="PTHR46268:SF6">
    <property type="entry name" value="UNIVERSAL STRESS PROTEIN UP12"/>
    <property type="match status" value="1"/>
</dbReference>
<name>A0A4R8XLQ7_9MICO</name>
<accession>A0A4R8XLQ7</accession>
<feature type="domain" description="UspA" evidence="2">
    <location>
        <begin position="145"/>
        <end position="279"/>
    </location>
</feature>
<dbReference type="Pfam" id="PF00582">
    <property type="entry name" value="Usp"/>
    <property type="match status" value="2"/>
</dbReference>
<dbReference type="Proteomes" id="UP000298433">
    <property type="component" value="Unassembled WGS sequence"/>
</dbReference>
<dbReference type="OrthoDB" id="4931198at2"/>
<evidence type="ECO:0000256" key="1">
    <source>
        <dbReference type="ARBA" id="ARBA00008791"/>
    </source>
</evidence>
<sequence length="297" mass="31283">MDDRVVVGISGRPAARAALYWAIDYARPRRLEIELVHVVDATFGTTPAGFLHSARDQAHSLLTREAEEALSVAPALTFHTTVLEGSPTGALTDWAVGAELLVVGSHALGRFRDYVFSTHAAQIAAHAAGSVVVVPEQEEKGGAGVVVGVDGSEASLAAVRFAAEQADRLGERLTALYCWSAPAPWTEDSAMIDWPMEPDEADRLVLAEAVAGLAERYPDLDLDLRLDLGLPVDALVTAGTGARLLVVGSHGRQGFARFWLGSVSHVIVLTMPCPVAVIRAAVTGTDATEAGPGPEPR</sequence>
<dbReference type="SUPFAM" id="SSF52402">
    <property type="entry name" value="Adenine nucleotide alpha hydrolases-like"/>
    <property type="match status" value="2"/>
</dbReference>
<dbReference type="PANTHER" id="PTHR46268">
    <property type="entry name" value="STRESS RESPONSE PROTEIN NHAX"/>
    <property type="match status" value="1"/>
</dbReference>
<comment type="similarity">
    <text evidence="1">Belongs to the universal stress protein A family.</text>
</comment>